<comment type="subcellular location">
    <subcellularLocation>
        <location evidence="1">Membrane</location>
        <topology evidence="1">Multi-pass membrane protein</topology>
    </subcellularLocation>
</comment>
<sequence length="342" mass="36937">MPPLNFSEQQKQSWCELASLILAGLALWMVLKAGLVLALFSGLLIFSLIHSMEPLIAARFRHRQPRMLALIVLALILSTAIFAGSWGVHAFLRSDGGNLHTLLQKMADIIEASRSQVPDWLANNLPEDVAALQDLLIHWLREHAGEAKTLLPEAGHLLVHLILGVVIGAMVAVSRANPDQPAGPLALALSERIANLATVFHKIVFAQVQISLINTVMSAIYLALVLPLLGVHLPLVKTMIAITFIAGLIPVAGNIISNTVVVIVALSHSVHVAAGSLLFMVLIHKAEYFLNARIIGAQINAKAWELLTAILIMETLFGLPGLVAAPVFYAYIKAELSQRALI</sequence>
<organism evidence="7 8">
    <name type="scientific">Undibacterium luofuense</name>
    <dbReference type="NCBI Taxonomy" id="2828733"/>
    <lineage>
        <taxon>Bacteria</taxon>
        <taxon>Pseudomonadati</taxon>
        <taxon>Pseudomonadota</taxon>
        <taxon>Betaproteobacteria</taxon>
        <taxon>Burkholderiales</taxon>
        <taxon>Oxalobacteraceae</taxon>
        <taxon>Undibacterium</taxon>
    </lineage>
</organism>
<keyword evidence="3 6" id="KW-0812">Transmembrane</keyword>
<dbReference type="Pfam" id="PF01594">
    <property type="entry name" value="AI-2E_transport"/>
    <property type="match status" value="1"/>
</dbReference>
<keyword evidence="8" id="KW-1185">Reference proteome</keyword>
<name>A0A941I745_9BURK</name>
<proteinExistence type="inferred from homology"/>
<evidence type="ECO:0000256" key="2">
    <source>
        <dbReference type="ARBA" id="ARBA00009773"/>
    </source>
</evidence>
<dbReference type="GO" id="GO:0016020">
    <property type="term" value="C:membrane"/>
    <property type="evidence" value="ECO:0007669"/>
    <property type="project" value="UniProtKB-SubCell"/>
</dbReference>
<feature type="transmembrane region" description="Helical" evidence="6">
    <location>
        <begin position="67"/>
        <end position="92"/>
    </location>
</feature>
<feature type="transmembrane region" description="Helical" evidence="6">
    <location>
        <begin position="262"/>
        <end position="283"/>
    </location>
</feature>
<feature type="transmembrane region" description="Helical" evidence="6">
    <location>
        <begin position="154"/>
        <end position="173"/>
    </location>
</feature>
<feature type="transmembrane region" description="Helical" evidence="6">
    <location>
        <begin position="210"/>
        <end position="231"/>
    </location>
</feature>
<dbReference type="AlphaFoldDB" id="A0A941I745"/>
<comment type="similarity">
    <text evidence="2">Belongs to the autoinducer-2 exporter (AI-2E) (TC 2.A.86) family.</text>
</comment>
<keyword evidence="4 6" id="KW-1133">Transmembrane helix</keyword>
<dbReference type="EMBL" id="JAGSPN010000005">
    <property type="protein sequence ID" value="MBR7782275.1"/>
    <property type="molecule type" value="Genomic_DNA"/>
</dbReference>
<feature type="transmembrane region" description="Helical" evidence="6">
    <location>
        <begin position="20"/>
        <end position="46"/>
    </location>
</feature>
<evidence type="ECO:0000256" key="5">
    <source>
        <dbReference type="ARBA" id="ARBA00023136"/>
    </source>
</evidence>
<gene>
    <name evidence="7" type="ORF">KDM89_08985</name>
</gene>
<evidence type="ECO:0000313" key="7">
    <source>
        <dbReference type="EMBL" id="MBR7782275.1"/>
    </source>
</evidence>
<evidence type="ECO:0000256" key="3">
    <source>
        <dbReference type="ARBA" id="ARBA00022692"/>
    </source>
</evidence>
<dbReference type="Proteomes" id="UP000680067">
    <property type="component" value="Unassembled WGS sequence"/>
</dbReference>
<feature type="transmembrane region" description="Helical" evidence="6">
    <location>
        <begin position="304"/>
        <end position="332"/>
    </location>
</feature>
<dbReference type="RefSeq" id="WP_212687608.1">
    <property type="nucleotide sequence ID" value="NZ_CAXBSD010000017.1"/>
</dbReference>
<evidence type="ECO:0000256" key="1">
    <source>
        <dbReference type="ARBA" id="ARBA00004141"/>
    </source>
</evidence>
<accession>A0A941I745</accession>
<keyword evidence="5 6" id="KW-0472">Membrane</keyword>
<evidence type="ECO:0000256" key="4">
    <source>
        <dbReference type="ARBA" id="ARBA00022989"/>
    </source>
</evidence>
<feature type="transmembrane region" description="Helical" evidence="6">
    <location>
        <begin position="238"/>
        <end position="256"/>
    </location>
</feature>
<comment type="caution">
    <text evidence="7">The sequence shown here is derived from an EMBL/GenBank/DDBJ whole genome shotgun (WGS) entry which is preliminary data.</text>
</comment>
<reference evidence="7" key="1">
    <citation type="submission" date="2021-04" db="EMBL/GenBank/DDBJ databases">
        <title>novel species isolated from subtropical streams in China.</title>
        <authorList>
            <person name="Lu H."/>
        </authorList>
    </citation>
    <scope>NUCLEOTIDE SEQUENCE</scope>
    <source>
        <strain evidence="7">LFS511W</strain>
    </source>
</reference>
<protein>
    <submittedName>
        <fullName evidence="7">AI-2E family transporter</fullName>
    </submittedName>
</protein>
<evidence type="ECO:0000256" key="6">
    <source>
        <dbReference type="SAM" id="Phobius"/>
    </source>
</evidence>
<dbReference type="InterPro" id="IPR002549">
    <property type="entry name" value="AI-2E-like"/>
</dbReference>
<evidence type="ECO:0000313" key="8">
    <source>
        <dbReference type="Proteomes" id="UP000680067"/>
    </source>
</evidence>